<comment type="caution">
    <text evidence="18">The sequence shown here is derived from an EMBL/GenBank/DDBJ whole genome shotgun (WGS) entry which is preliminary data.</text>
</comment>
<keyword evidence="19" id="KW-1185">Reference proteome</keyword>
<reference evidence="18" key="1">
    <citation type="journal article" date="2020" name="Stud. Mycol.">
        <title>101 Dothideomycetes genomes: a test case for predicting lifestyles and emergence of pathogens.</title>
        <authorList>
            <person name="Haridas S."/>
            <person name="Albert R."/>
            <person name="Binder M."/>
            <person name="Bloem J."/>
            <person name="Labutti K."/>
            <person name="Salamov A."/>
            <person name="Andreopoulos B."/>
            <person name="Baker S."/>
            <person name="Barry K."/>
            <person name="Bills G."/>
            <person name="Bluhm B."/>
            <person name="Cannon C."/>
            <person name="Castanera R."/>
            <person name="Culley D."/>
            <person name="Daum C."/>
            <person name="Ezra D."/>
            <person name="Gonzalez J."/>
            <person name="Henrissat B."/>
            <person name="Kuo A."/>
            <person name="Liang C."/>
            <person name="Lipzen A."/>
            <person name="Lutzoni F."/>
            <person name="Magnuson J."/>
            <person name="Mondo S."/>
            <person name="Nolan M."/>
            <person name="Ohm R."/>
            <person name="Pangilinan J."/>
            <person name="Park H.-J."/>
            <person name="Ramirez L."/>
            <person name="Alfaro M."/>
            <person name="Sun H."/>
            <person name="Tritt A."/>
            <person name="Yoshinaga Y."/>
            <person name="Zwiers L.-H."/>
            <person name="Turgeon B."/>
            <person name="Goodwin S."/>
            <person name="Spatafora J."/>
            <person name="Crous P."/>
            <person name="Grigoriev I."/>
        </authorList>
    </citation>
    <scope>NUCLEOTIDE SEQUENCE</scope>
    <source>
        <strain evidence="18">CBS 133067</strain>
    </source>
</reference>
<dbReference type="InterPro" id="IPR006855">
    <property type="entry name" value="Vertebrate-like_GNAT_dom"/>
</dbReference>
<feature type="region of interest" description="Disordered" evidence="16">
    <location>
        <begin position="21"/>
        <end position="49"/>
    </location>
</feature>
<evidence type="ECO:0000313" key="19">
    <source>
        <dbReference type="Proteomes" id="UP000799772"/>
    </source>
</evidence>
<dbReference type="GO" id="GO:0006526">
    <property type="term" value="P:L-arginine biosynthetic process"/>
    <property type="evidence" value="ECO:0007669"/>
    <property type="project" value="TreeGrafter"/>
</dbReference>
<gene>
    <name evidence="18" type="ORF">NA57DRAFT_56372</name>
</gene>
<evidence type="ECO:0000256" key="16">
    <source>
        <dbReference type="SAM" id="MobiDB-lite"/>
    </source>
</evidence>
<dbReference type="PANTHER" id="PTHR23342:SF4">
    <property type="entry name" value="AMINO-ACID ACETYLTRANSFERASE, MITOCHONDRIAL"/>
    <property type="match status" value="1"/>
</dbReference>
<feature type="compositionally biased region" description="Low complexity" evidence="16">
    <location>
        <begin position="613"/>
        <end position="628"/>
    </location>
</feature>
<dbReference type="Gene3D" id="3.40.630.30">
    <property type="match status" value="1"/>
</dbReference>
<dbReference type="EC" id="2.3.1.1" evidence="5 15"/>
<keyword evidence="11 15" id="KW-0012">Acyltransferase</keyword>
<evidence type="ECO:0000256" key="13">
    <source>
        <dbReference type="ARBA" id="ARBA00033251"/>
    </source>
</evidence>
<dbReference type="PANTHER" id="PTHR23342">
    <property type="entry name" value="N-ACETYLGLUTAMATE SYNTHASE"/>
    <property type="match status" value="1"/>
</dbReference>
<evidence type="ECO:0000256" key="1">
    <source>
        <dbReference type="ARBA" id="ARBA00002294"/>
    </source>
</evidence>
<keyword evidence="8 15" id="KW-0808">Transferase</keyword>
<evidence type="ECO:0000256" key="4">
    <source>
        <dbReference type="ARBA" id="ARBA00008694"/>
    </source>
</evidence>
<evidence type="ECO:0000256" key="9">
    <source>
        <dbReference type="ARBA" id="ARBA00022946"/>
    </source>
</evidence>
<evidence type="ECO:0000259" key="17">
    <source>
        <dbReference type="PROSITE" id="PS51731"/>
    </source>
</evidence>
<dbReference type="OrthoDB" id="5585968at2759"/>
<feature type="region of interest" description="Disordered" evidence="16">
    <location>
        <begin position="76"/>
        <end position="101"/>
    </location>
</feature>
<dbReference type="GO" id="GO:0006592">
    <property type="term" value="P:ornithine biosynthetic process"/>
    <property type="evidence" value="ECO:0007669"/>
    <property type="project" value="TreeGrafter"/>
</dbReference>
<name>A0A9P4M6B6_9PEZI</name>
<evidence type="ECO:0000256" key="6">
    <source>
        <dbReference type="ARBA" id="ARBA00018802"/>
    </source>
</evidence>
<dbReference type="GO" id="GO:0004042">
    <property type="term" value="F:L-glutamate N-acetyltransferase activity"/>
    <property type="evidence" value="ECO:0007669"/>
    <property type="project" value="InterPro"/>
</dbReference>
<dbReference type="EMBL" id="ML978126">
    <property type="protein sequence ID" value="KAF2098725.1"/>
    <property type="molecule type" value="Genomic_DNA"/>
</dbReference>
<proteinExistence type="inferred from homology"/>
<feature type="domain" description="N-acetyltransferase" evidence="17">
    <location>
        <begin position="549"/>
        <end position="723"/>
    </location>
</feature>
<evidence type="ECO:0000313" key="18">
    <source>
        <dbReference type="EMBL" id="KAF2098725.1"/>
    </source>
</evidence>
<evidence type="ECO:0000256" key="15">
    <source>
        <dbReference type="PIRNR" id="PIRNR007892"/>
    </source>
</evidence>
<keyword evidence="10 15" id="KW-0496">Mitochondrion</keyword>
<protein>
    <recommendedName>
        <fullName evidence="6 15">Amino-acid acetyltransferase, mitochondrial</fullName>
        <ecNumber evidence="5 15">2.3.1.1</ecNumber>
    </recommendedName>
    <alternativeName>
        <fullName evidence="12 15">Glutamate N-acetyltransferase</fullName>
    </alternativeName>
    <alternativeName>
        <fullName evidence="13 15">N-acetylglutamate synthase</fullName>
    </alternativeName>
</protein>
<feature type="region of interest" description="Disordered" evidence="16">
    <location>
        <begin position="608"/>
        <end position="628"/>
    </location>
</feature>
<dbReference type="Gene3D" id="3.40.1160.10">
    <property type="entry name" value="Acetylglutamate kinase-like"/>
    <property type="match status" value="1"/>
</dbReference>
<keyword evidence="7 15" id="KW-0028">Amino-acid biosynthesis</keyword>
<keyword evidence="9" id="KW-0809">Transit peptide</keyword>
<dbReference type="AlphaFoldDB" id="A0A9P4M6B6"/>
<comment type="subcellular location">
    <subcellularLocation>
        <location evidence="2 15">Mitochondrion</location>
    </subcellularLocation>
</comment>
<dbReference type="InterPro" id="IPR011190">
    <property type="entry name" value="GlcNAc_Synth_fun"/>
</dbReference>
<dbReference type="FunFam" id="3.40.630.30:FF:000049">
    <property type="entry name" value="Amino-acid acetyltransferase, mitochondrial"/>
    <property type="match status" value="1"/>
</dbReference>
<dbReference type="InterPro" id="IPR036393">
    <property type="entry name" value="AceGlu_kinase-like_sf"/>
</dbReference>
<evidence type="ECO:0000256" key="14">
    <source>
        <dbReference type="ARBA" id="ARBA00048372"/>
    </source>
</evidence>
<dbReference type="PIRSF" id="PIRSF007892">
    <property type="entry name" value="NAGS_fungal"/>
    <property type="match status" value="1"/>
</dbReference>
<dbReference type="GO" id="GO:0005759">
    <property type="term" value="C:mitochondrial matrix"/>
    <property type="evidence" value="ECO:0007669"/>
    <property type="project" value="TreeGrafter"/>
</dbReference>
<evidence type="ECO:0000256" key="12">
    <source>
        <dbReference type="ARBA" id="ARBA00030346"/>
    </source>
</evidence>
<dbReference type="PROSITE" id="PS51731">
    <property type="entry name" value="GNAT_NAGS"/>
    <property type="match status" value="1"/>
</dbReference>
<comment type="function">
    <text evidence="1 15">N-acetylglutamate synthase involved in arginine biosynthesis.</text>
</comment>
<evidence type="ECO:0000256" key="5">
    <source>
        <dbReference type="ARBA" id="ARBA00012697"/>
    </source>
</evidence>
<evidence type="ECO:0000256" key="7">
    <source>
        <dbReference type="ARBA" id="ARBA00022605"/>
    </source>
</evidence>
<sequence length="751" mass="81986">MKPGRLKQASIGPSRAFPANVARAWYSGSQRPQDDAKDPSPDQHPAKRSRVFDKNFFLSVLSASATKRDAKGYLSRFFPPKAPKDKAHGKNQDSPSVNARPVPYARGINLGNLYSPAKAIEQSPVFTQQKNIQRSVHAPLDLHVAIVKLRDPQTLSDVTLDGVALTIAQLARLGMMSTVVVGCGGLKVSTPEDFQRWRDLITEQSHRLAVAIQRVGKTRAQLLDQILGVSDQAGAIPSNVQLRGGVQISYYQLLLSALRNGVIPIITPVAYNEHQQAERVSSNDVMLALTRQFAGLNVSTLQEKDFRGIDGSAPQVQGATGDNVTLDRVILLDPLGGIPASDRHEQSHIFINMEQEYRTIREELLRASDESEVFEQNPEPTPSKHSILGASNPFSAFAEDETVASNVLQRPKAELSKPAGALTSEVAQQHVQNLELLQKSLALLPPSSSALIIRPQDVATAALSHTSAAGVRTRQQRNPLIHNLLTDKPIISSSLPSGRLASSSTSTFSASTSSVTSAPSPHATFVKRGMPVTIIPDPRTHPWHPPGPNGTSLSLSDPRIDFPRLLHLIEDSFGRKLDVQHYLSRIQNHLAGVIIAGEYEGGAILTWESPPRSHSNPSSAAGRSSGSRPPIPYLDKFAVLKRSQGAGGVADIVFNAMVRDCLPSGVVWRSRKENPVNKWYFERADGTWKIPESGWTMFWTGEELWGAERRSGEAGGGGVVRAKEWREERWKDYVAVCRGIEASWADKKAPD</sequence>
<evidence type="ECO:0000256" key="11">
    <source>
        <dbReference type="ARBA" id="ARBA00023315"/>
    </source>
</evidence>
<evidence type="ECO:0000256" key="3">
    <source>
        <dbReference type="ARBA" id="ARBA00004925"/>
    </source>
</evidence>
<feature type="compositionally biased region" description="Basic and acidic residues" evidence="16">
    <location>
        <begin position="32"/>
        <end position="49"/>
    </location>
</feature>
<evidence type="ECO:0000256" key="10">
    <source>
        <dbReference type="ARBA" id="ARBA00023128"/>
    </source>
</evidence>
<feature type="compositionally biased region" description="Basic and acidic residues" evidence="16">
    <location>
        <begin position="82"/>
        <end position="91"/>
    </location>
</feature>
<evidence type="ECO:0000256" key="8">
    <source>
        <dbReference type="ARBA" id="ARBA00022679"/>
    </source>
</evidence>
<dbReference type="Proteomes" id="UP000799772">
    <property type="component" value="Unassembled WGS sequence"/>
</dbReference>
<evidence type="ECO:0000256" key="2">
    <source>
        <dbReference type="ARBA" id="ARBA00004173"/>
    </source>
</evidence>
<organism evidence="18 19">
    <name type="scientific">Rhizodiscina lignyota</name>
    <dbReference type="NCBI Taxonomy" id="1504668"/>
    <lineage>
        <taxon>Eukaryota</taxon>
        <taxon>Fungi</taxon>
        <taxon>Dikarya</taxon>
        <taxon>Ascomycota</taxon>
        <taxon>Pezizomycotina</taxon>
        <taxon>Dothideomycetes</taxon>
        <taxon>Pleosporomycetidae</taxon>
        <taxon>Aulographales</taxon>
        <taxon>Rhizodiscinaceae</taxon>
        <taxon>Rhizodiscina</taxon>
    </lineage>
</organism>
<dbReference type="Pfam" id="PF04768">
    <property type="entry name" value="NAT"/>
    <property type="match status" value="1"/>
</dbReference>
<accession>A0A9P4M6B6</accession>
<comment type="similarity">
    <text evidence="4 15">Belongs to the acetyltransferase family.</text>
</comment>
<comment type="catalytic activity">
    <reaction evidence="14 15">
        <text>L-glutamate + acetyl-CoA = N-acetyl-L-glutamate + CoA + H(+)</text>
        <dbReference type="Rhea" id="RHEA:24292"/>
        <dbReference type="ChEBI" id="CHEBI:15378"/>
        <dbReference type="ChEBI" id="CHEBI:29985"/>
        <dbReference type="ChEBI" id="CHEBI:44337"/>
        <dbReference type="ChEBI" id="CHEBI:57287"/>
        <dbReference type="ChEBI" id="CHEBI:57288"/>
        <dbReference type="EC" id="2.3.1.1"/>
    </reaction>
</comment>
<comment type="pathway">
    <text evidence="3 15">Amino-acid biosynthesis; L-arginine biosynthesis; N(2)-acetyl-L-ornithine from L-glutamate: step 1/4.</text>
</comment>